<evidence type="ECO:0000313" key="4">
    <source>
        <dbReference type="Proteomes" id="UP000663828"/>
    </source>
</evidence>
<feature type="compositionally biased region" description="Basic and acidic residues" evidence="1">
    <location>
        <begin position="328"/>
        <end position="341"/>
    </location>
</feature>
<feature type="compositionally biased region" description="Basic and acidic residues" evidence="1">
    <location>
        <begin position="464"/>
        <end position="482"/>
    </location>
</feature>
<feature type="compositionally biased region" description="Low complexity" evidence="1">
    <location>
        <begin position="204"/>
        <end position="230"/>
    </location>
</feature>
<feature type="compositionally biased region" description="Polar residues" evidence="1">
    <location>
        <begin position="181"/>
        <end position="197"/>
    </location>
</feature>
<feature type="transmembrane region" description="Helical" evidence="2">
    <location>
        <begin position="616"/>
        <end position="640"/>
    </location>
</feature>
<proteinExistence type="predicted"/>
<organism evidence="3 4">
    <name type="scientific">Adineta ricciae</name>
    <name type="common">Rotifer</name>
    <dbReference type="NCBI Taxonomy" id="249248"/>
    <lineage>
        <taxon>Eukaryota</taxon>
        <taxon>Metazoa</taxon>
        <taxon>Spiralia</taxon>
        <taxon>Gnathifera</taxon>
        <taxon>Rotifera</taxon>
        <taxon>Eurotatoria</taxon>
        <taxon>Bdelloidea</taxon>
        <taxon>Adinetida</taxon>
        <taxon>Adinetidae</taxon>
        <taxon>Adineta</taxon>
    </lineage>
</organism>
<accession>A0A814QVS2</accession>
<comment type="caution">
    <text evidence="3">The sequence shown here is derived from an EMBL/GenBank/DDBJ whole genome shotgun (WGS) entry which is preliminary data.</text>
</comment>
<feature type="compositionally biased region" description="Low complexity" evidence="1">
    <location>
        <begin position="273"/>
        <end position="291"/>
    </location>
</feature>
<reference evidence="3" key="1">
    <citation type="submission" date="2021-02" db="EMBL/GenBank/DDBJ databases">
        <authorList>
            <person name="Nowell W R."/>
        </authorList>
    </citation>
    <scope>NUCLEOTIDE SEQUENCE</scope>
</reference>
<evidence type="ECO:0000313" key="3">
    <source>
        <dbReference type="EMBL" id="CAF1125201.1"/>
    </source>
</evidence>
<feature type="region of interest" description="Disordered" evidence="1">
    <location>
        <begin position="1"/>
        <end position="437"/>
    </location>
</feature>
<dbReference type="PANTHER" id="PTHR33444:SF2">
    <property type="entry name" value="MARVEL DOMAIN-CONTAINING PROTEIN"/>
    <property type="match status" value="1"/>
</dbReference>
<feature type="compositionally biased region" description="Polar residues" evidence="1">
    <location>
        <begin position="353"/>
        <end position="381"/>
    </location>
</feature>
<feature type="region of interest" description="Disordered" evidence="1">
    <location>
        <begin position="498"/>
        <end position="529"/>
    </location>
</feature>
<keyword evidence="2" id="KW-1133">Transmembrane helix</keyword>
<feature type="compositionally biased region" description="Low complexity" evidence="1">
    <location>
        <begin position="132"/>
        <end position="143"/>
    </location>
</feature>
<dbReference type="InterPro" id="IPR040350">
    <property type="entry name" value="TMEM272"/>
</dbReference>
<feature type="transmembrane region" description="Helical" evidence="2">
    <location>
        <begin position="652"/>
        <end position="678"/>
    </location>
</feature>
<feature type="compositionally biased region" description="Low complexity" evidence="1">
    <location>
        <begin position="239"/>
        <end position="266"/>
    </location>
</feature>
<gene>
    <name evidence="3" type="ORF">XAT740_LOCUS19600</name>
</gene>
<feature type="compositionally biased region" description="Polar residues" evidence="1">
    <location>
        <begin position="11"/>
        <end position="20"/>
    </location>
</feature>
<feature type="transmembrane region" description="Helical" evidence="2">
    <location>
        <begin position="698"/>
        <end position="719"/>
    </location>
</feature>
<evidence type="ECO:0000256" key="2">
    <source>
        <dbReference type="SAM" id="Phobius"/>
    </source>
</evidence>
<dbReference type="Proteomes" id="UP000663828">
    <property type="component" value="Unassembled WGS sequence"/>
</dbReference>
<feature type="compositionally biased region" description="Polar residues" evidence="1">
    <location>
        <begin position="498"/>
        <end position="511"/>
    </location>
</feature>
<dbReference type="PANTHER" id="PTHR33444">
    <property type="entry name" value="SI:DKEY-19B23.12-RELATED"/>
    <property type="match status" value="1"/>
</dbReference>
<feature type="compositionally biased region" description="Basic and acidic residues" evidence="1">
    <location>
        <begin position="384"/>
        <end position="393"/>
    </location>
</feature>
<protein>
    <submittedName>
        <fullName evidence="3">Uncharacterized protein</fullName>
    </submittedName>
</protein>
<dbReference type="EMBL" id="CAJNOR010001342">
    <property type="protein sequence ID" value="CAF1125201.1"/>
    <property type="molecule type" value="Genomic_DNA"/>
</dbReference>
<feature type="compositionally biased region" description="Low complexity" evidence="1">
    <location>
        <begin position="156"/>
        <end position="170"/>
    </location>
</feature>
<keyword evidence="4" id="KW-1185">Reference proteome</keyword>
<feature type="compositionally biased region" description="Low complexity" evidence="1">
    <location>
        <begin position="74"/>
        <end position="84"/>
    </location>
</feature>
<feature type="compositionally biased region" description="Low complexity" evidence="1">
    <location>
        <begin position="95"/>
        <end position="123"/>
    </location>
</feature>
<feature type="compositionally biased region" description="Polar residues" evidence="1">
    <location>
        <begin position="29"/>
        <end position="38"/>
    </location>
</feature>
<feature type="region of interest" description="Disordered" evidence="1">
    <location>
        <begin position="456"/>
        <end position="486"/>
    </location>
</feature>
<keyword evidence="2" id="KW-0812">Transmembrane</keyword>
<dbReference type="AlphaFoldDB" id="A0A814QVS2"/>
<feature type="compositionally biased region" description="Polar residues" evidence="1">
    <location>
        <begin position="394"/>
        <end position="416"/>
    </location>
</feature>
<name>A0A814QVS2_ADIRI</name>
<evidence type="ECO:0000256" key="1">
    <source>
        <dbReference type="SAM" id="MobiDB-lite"/>
    </source>
</evidence>
<sequence length="735" mass="76831">MDELQKAESESVPQSAVDSDTNAKDNEGNQKNSDSTEVVPSPENPHQMHEPEPNALTKASPTEDSDQEPKDAPTESSSATAEADSQQDPSIASIDATGATGDATTASEPETTTEATGEASDTSGELTKAVSEPETTTEATGEASDTSGDLKKAASEPETTAEATGEASDTLGELTKAASEPETTPKTTGEASDTSGELTKAVSEPETTAEATGEASDTSGELTKAASEPETTTEETGEASDTSGELTKAANEPETTAEATGEALDTSGELTKAASEPETTAEATSEGSDTSGELTKAASEPETTPEATGDAVDTSMASTANDIASIEDDTRTVHDDTKKTAGEVVLSVAAPVNGSNGLTMRTTDSTNASDEPNTISDNSVNVEDETKVPDDVLSRTNTGAALTSKTNEPATATNASPEIAPGPANAEDGAKASTTGSQDVIDCTTAAFQDSANTNDKVTIGKDNAGKNTEEKQIVSDDKNEVDPVSNQENLLASPLTNRDNLTSRKSVSVETNEDIVPKPVSNDEDLLQSSNNQIPDERIDQLVNSRITTASPDDRTNVKRVSDDEILRIDETLNRDVEIGAAEEIDTLLEHRKPKPMSNQSNDIIDKIISLSEKFAVVAAIAGILIFLPIAQVVIGSLYKNSCPLNNLIPTYLLVSGILGICLLISMVCMGCVWIFGASTSIQFTNPLDTYYYCDVTVFYGAFITLIITSILVVIFLCGSCCIRAARMEPDEEV</sequence>
<keyword evidence="2" id="KW-0472">Membrane</keyword>